<dbReference type="EMBL" id="VSWC01000196">
    <property type="protein sequence ID" value="KAA1066226.1"/>
    <property type="molecule type" value="Genomic_DNA"/>
</dbReference>
<evidence type="ECO:0000313" key="3">
    <source>
        <dbReference type="Proteomes" id="UP000324748"/>
    </source>
</evidence>
<keyword evidence="3" id="KW-1185">Reference proteome</keyword>
<accession>A0A5B0LQ78</accession>
<evidence type="ECO:0000313" key="4">
    <source>
        <dbReference type="Proteomes" id="UP000325313"/>
    </source>
</evidence>
<organism evidence="1 3">
    <name type="scientific">Puccinia graminis f. sp. tritici</name>
    <dbReference type="NCBI Taxonomy" id="56615"/>
    <lineage>
        <taxon>Eukaryota</taxon>
        <taxon>Fungi</taxon>
        <taxon>Dikarya</taxon>
        <taxon>Basidiomycota</taxon>
        <taxon>Pucciniomycotina</taxon>
        <taxon>Pucciniomycetes</taxon>
        <taxon>Pucciniales</taxon>
        <taxon>Pucciniaceae</taxon>
        <taxon>Puccinia</taxon>
    </lineage>
</organism>
<proteinExistence type="predicted"/>
<dbReference type="Proteomes" id="UP000325313">
    <property type="component" value="Unassembled WGS sequence"/>
</dbReference>
<reference evidence="3 4" key="1">
    <citation type="submission" date="2019-05" db="EMBL/GenBank/DDBJ databases">
        <title>Emergence of the Ug99 lineage of the wheat stem rust pathogen through somatic hybridization.</title>
        <authorList>
            <person name="Li F."/>
            <person name="Upadhyaya N.M."/>
            <person name="Sperschneider J."/>
            <person name="Matny O."/>
            <person name="Nguyen-Phuc H."/>
            <person name="Mago R."/>
            <person name="Raley C."/>
            <person name="Miller M.E."/>
            <person name="Silverstein K.A.T."/>
            <person name="Henningsen E."/>
            <person name="Hirsch C.D."/>
            <person name="Visser B."/>
            <person name="Pretorius Z.A."/>
            <person name="Steffenson B.J."/>
            <person name="Schwessinger B."/>
            <person name="Dodds P.N."/>
            <person name="Figueroa M."/>
        </authorList>
    </citation>
    <scope>NUCLEOTIDE SEQUENCE [LARGE SCALE GENOMIC DNA]</scope>
    <source>
        <strain evidence="1">21-0</strain>
        <strain evidence="2 4">Ug99</strain>
    </source>
</reference>
<evidence type="ECO:0000313" key="2">
    <source>
        <dbReference type="EMBL" id="KAA1072701.1"/>
    </source>
</evidence>
<gene>
    <name evidence="1" type="ORF">PGT21_025630</name>
    <name evidence="2" type="ORF">PGTUg99_019903</name>
</gene>
<protein>
    <submittedName>
        <fullName evidence="1">Uncharacterized protein</fullName>
    </submittedName>
</protein>
<dbReference type="Proteomes" id="UP000324748">
    <property type="component" value="Unassembled WGS sequence"/>
</dbReference>
<name>A0A5B0LQ78_PUCGR</name>
<dbReference type="AlphaFoldDB" id="A0A5B0LQ78"/>
<sequence>MLTALLANRAIGLFERRAKVTSFYLAEKWVLAPYEKVPLFFGSTARSSKAATSVLPVWNQLGLAFFVNSQNWVVYNQLRSQVIITVHFKDDDGQDASINHTLANNSEHCLDIPHSKELKIDVISVGGMH</sequence>
<comment type="caution">
    <text evidence="1">The sequence shown here is derived from an EMBL/GenBank/DDBJ whole genome shotgun (WGS) entry which is preliminary data.</text>
</comment>
<dbReference type="EMBL" id="VDEP01000477">
    <property type="protein sequence ID" value="KAA1072701.1"/>
    <property type="molecule type" value="Genomic_DNA"/>
</dbReference>
<evidence type="ECO:0000313" key="1">
    <source>
        <dbReference type="EMBL" id="KAA1066226.1"/>
    </source>
</evidence>